<protein>
    <submittedName>
        <fullName evidence="1">Uncharacterized protein</fullName>
    </submittedName>
</protein>
<dbReference type="EMBL" id="JAOPJF010000003">
    <property type="protein sequence ID" value="KAK1149674.1"/>
    <property type="molecule type" value="Genomic_DNA"/>
</dbReference>
<keyword evidence="2" id="KW-1185">Reference proteome</keyword>
<reference evidence="1 2" key="1">
    <citation type="journal article" date="2023" name="ACS Omega">
        <title>Identification of the Neoaspergillic Acid Biosynthesis Gene Cluster by Establishing an In Vitro CRISPR-Ribonucleoprotein Genetic System in Aspergillus melleus.</title>
        <authorList>
            <person name="Yuan B."/>
            <person name="Grau M.F."/>
            <person name="Murata R.M."/>
            <person name="Torok T."/>
            <person name="Venkateswaran K."/>
            <person name="Stajich J.E."/>
            <person name="Wang C.C.C."/>
        </authorList>
    </citation>
    <scope>NUCLEOTIDE SEQUENCE [LARGE SCALE GENOMIC DNA]</scope>
    <source>
        <strain evidence="1 2">IMV 1140</strain>
    </source>
</reference>
<comment type="caution">
    <text evidence="1">The sequence shown here is derived from an EMBL/GenBank/DDBJ whole genome shotgun (WGS) entry which is preliminary data.</text>
</comment>
<organism evidence="1 2">
    <name type="scientific">Aspergillus melleus</name>
    <dbReference type="NCBI Taxonomy" id="138277"/>
    <lineage>
        <taxon>Eukaryota</taxon>
        <taxon>Fungi</taxon>
        <taxon>Dikarya</taxon>
        <taxon>Ascomycota</taxon>
        <taxon>Pezizomycotina</taxon>
        <taxon>Eurotiomycetes</taxon>
        <taxon>Eurotiomycetidae</taxon>
        <taxon>Eurotiales</taxon>
        <taxon>Aspergillaceae</taxon>
        <taxon>Aspergillus</taxon>
        <taxon>Aspergillus subgen. Circumdati</taxon>
    </lineage>
</organism>
<evidence type="ECO:0000313" key="1">
    <source>
        <dbReference type="EMBL" id="KAK1149674.1"/>
    </source>
</evidence>
<gene>
    <name evidence="1" type="ORF">N8T08_005227</name>
</gene>
<name>A0ACC3BGD9_9EURO</name>
<sequence>MSTWQEKAEIKRLAAASKIPSDWRLPDSTLSALTTDSNVLDIPRASGLLSPRELEITDTTDATLLLSNLAAREYTAVEVTTAFSKRAAIAQQLVCCLTETFFDEALERAKFLDEHLARTGKTVGPLHGLPISLKDSFNVVGQHTTLGFISFLENPPQKGNAAVVDILLAAGAVLYVKTNIPQTMMTADSHNNVFGRVLNPHRRNLTAGGSTGGEGALVAMRGSILGVGTDVAGSIRIPALCCGLVGFKPSVGRVPYGGQATAGRSGLVGVVAVAGPLCHSVRDAEMLLRVITEGHPEDLDDVALPIPWREQPDRSEPLRIGLLHEDQAYPLHPSMHRALTQAAAKLAEAGHTIVDLSGKTPSLVDIARLTFQYFGMDPDKTLFSHILRGEEPFIPSLAVIGTGGGMEMPEPTLRNLYDMNTKRIELAEAMRKAYVENKVDVILSPGFQGCAVPHDTYDNGLYTTMPNLLDYPACILPFGHADEKADAPFVRDVDYKPSYKPTEIEGAPCHVQLIGRRLQDEKLAQHVRQIERILKA</sequence>
<dbReference type="Proteomes" id="UP001177260">
    <property type="component" value="Unassembled WGS sequence"/>
</dbReference>
<accession>A0ACC3BGD9</accession>
<proteinExistence type="predicted"/>
<evidence type="ECO:0000313" key="2">
    <source>
        <dbReference type="Proteomes" id="UP001177260"/>
    </source>
</evidence>